<name>A0AA37SWF6_9ALTE</name>
<proteinExistence type="inferred from homology"/>
<gene>
    <name evidence="4" type="ORF">GCM10007852_18260</name>
</gene>
<dbReference type="Gene3D" id="2.40.10.10">
    <property type="entry name" value="Trypsin-like serine proteases"/>
    <property type="match status" value="2"/>
</dbReference>
<accession>A0AA37SWF6</accession>
<keyword evidence="3" id="KW-0378">Hydrolase</keyword>
<reference evidence="4" key="1">
    <citation type="journal article" date="2014" name="Int. J. Syst. Evol. Microbiol.">
        <title>Complete genome sequence of Corynebacterium casei LMG S-19264T (=DSM 44701T), isolated from a smear-ripened cheese.</title>
        <authorList>
            <consortium name="US DOE Joint Genome Institute (JGI-PGF)"/>
            <person name="Walter F."/>
            <person name="Albersmeier A."/>
            <person name="Kalinowski J."/>
            <person name="Ruckert C."/>
        </authorList>
    </citation>
    <scope>NUCLEOTIDE SEQUENCE</scope>
    <source>
        <strain evidence="4">NBRC 110023</strain>
    </source>
</reference>
<dbReference type="Proteomes" id="UP001156601">
    <property type="component" value="Unassembled WGS sequence"/>
</dbReference>
<dbReference type="PANTHER" id="PTHR43343">
    <property type="entry name" value="PEPTIDASE S12"/>
    <property type="match status" value="1"/>
</dbReference>
<organism evidence="4 5">
    <name type="scientific">Agaribacter marinus</name>
    <dbReference type="NCBI Taxonomy" id="1431249"/>
    <lineage>
        <taxon>Bacteria</taxon>
        <taxon>Pseudomonadati</taxon>
        <taxon>Pseudomonadota</taxon>
        <taxon>Gammaproteobacteria</taxon>
        <taxon>Alteromonadales</taxon>
        <taxon>Alteromonadaceae</taxon>
        <taxon>Agaribacter</taxon>
    </lineage>
</organism>
<evidence type="ECO:0000256" key="3">
    <source>
        <dbReference type="ARBA" id="ARBA00022801"/>
    </source>
</evidence>
<protein>
    <recommendedName>
        <fullName evidence="6">Serine protease</fullName>
    </recommendedName>
</protein>
<dbReference type="InterPro" id="IPR051201">
    <property type="entry name" value="Chloro_Bact_Ser_Proteases"/>
</dbReference>
<dbReference type="GO" id="GO:0006508">
    <property type="term" value="P:proteolysis"/>
    <property type="evidence" value="ECO:0007669"/>
    <property type="project" value="UniProtKB-KW"/>
</dbReference>
<dbReference type="EMBL" id="BSOT01000005">
    <property type="protein sequence ID" value="GLR70918.1"/>
    <property type="molecule type" value="Genomic_DNA"/>
</dbReference>
<dbReference type="AlphaFoldDB" id="A0AA37SWF6"/>
<evidence type="ECO:0000313" key="5">
    <source>
        <dbReference type="Proteomes" id="UP001156601"/>
    </source>
</evidence>
<dbReference type="SUPFAM" id="SSF50494">
    <property type="entry name" value="Trypsin-like serine proteases"/>
    <property type="match status" value="1"/>
</dbReference>
<dbReference type="Pfam" id="PF13365">
    <property type="entry name" value="Trypsin_2"/>
    <property type="match status" value="1"/>
</dbReference>
<keyword evidence="2" id="KW-0645">Protease</keyword>
<reference evidence="4" key="2">
    <citation type="submission" date="2023-01" db="EMBL/GenBank/DDBJ databases">
        <title>Draft genome sequence of Agaribacter marinus strain NBRC 110023.</title>
        <authorList>
            <person name="Sun Q."/>
            <person name="Mori K."/>
        </authorList>
    </citation>
    <scope>NUCLEOTIDE SEQUENCE</scope>
    <source>
        <strain evidence="4">NBRC 110023</strain>
    </source>
</reference>
<dbReference type="RefSeq" id="WP_284217194.1">
    <property type="nucleotide sequence ID" value="NZ_BSOT01000005.1"/>
</dbReference>
<dbReference type="PANTHER" id="PTHR43343:SF3">
    <property type="entry name" value="PROTEASE DO-LIKE 8, CHLOROPLASTIC"/>
    <property type="match status" value="1"/>
</dbReference>
<dbReference type="InterPro" id="IPR043504">
    <property type="entry name" value="Peptidase_S1_PA_chymotrypsin"/>
</dbReference>
<dbReference type="GO" id="GO:0008233">
    <property type="term" value="F:peptidase activity"/>
    <property type="evidence" value="ECO:0007669"/>
    <property type="project" value="UniProtKB-KW"/>
</dbReference>
<evidence type="ECO:0008006" key="6">
    <source>
        <dbReference type="Google" id="ProtNLM"/>
    </source>
</evidence>
<dbReference type="InterPro" id="IPR009003">
    <property type="entry name" value="Peptidase_S1_PA"/>
</dbReference>
<keyword evidence="5" id="KW-1185">Reference proteome</keyword>
<evidence type="ECO:0000256" key="1">
    <source>
        <dbReference type="ARBA" id="ARBA00010541"/>
    </source>
</evidence>
<evidence type="ECO:0000313" key="4">
    <source>
        <dbReference type="EMBL" id="GLR70918.1"/>
    </source>
</evidence>
<comment type="caution">
    <text evidence="4">The sequence shown here is derived from an EMBL/GenBank/DDBJ whole genome shotgun (WGS) entry which is preliminary data.</text>
</comment>
<evidence type="ECO:0000256" key="2">
    <source>
        <dbReference type="ARBA" id="ARBA00022670"/>
    </source>
</evidence>
<comment type="similarity">
    <text evidence="1">Belongs to the peptidase S1C family.</text>
</comment>
<sequence length="295" mass="32019">MENKIQLHKFYSYLDMLFKAFYLFYGKGMFLPSCKLASYLQLIIVLMLASISSIAAAHNDVPSLVEQVKKVEKSVVGIGLLTPIESRKSQLLGTGFVIGDGSYVVTNYHVVSKELDTKVVQNYVALEGKGTLVRTEVLEVIGVDPVHDLALLKMKNKLTPLRLGSEAFIDAGSSIFFTGFPIGAVLGLYPATHRGIISAIAPDINPSKNANQLTIDMLSRLKNPFLIYQLDATAYPGNSGSPVFDRVSGNAIAVINKVFVSAGKESAIQKPSGITYAIPIKHVYALAKTHKVSLQ</sequence>